<organism evidence="1">
    <name type="scientific">Triticum aestivum</name>
    <name type="common">Wheat</name>
    <dbReference type="NCBI Taxonomy" id="4565"/>
    <lineage>
        <taxon>Eukaryota</taxon>
        <taxon>Viridiplantae</taxon>
        <taxon>Streptophyta</taxon>
        <taxon>Embryophyta</taxon>
        <taxon>Tracheophyta</taxon>
        <taxon>Spermatophyta</taxon>
        <taxon>Magnoliopsida</taxon>
        <taxon>Liliopsida</taxon>
        <taxon>Poales</taxon>
        <taxon>Poaceae</taxon>
        <taxon>BOP clade</taxon>
        <taxon>Pooideae</taxon>
        <taxon>Triticodae</taxon>
        <taxon>Triticeae</taxon>
        <taxon>Triticinae</taxon>
        <taxon>Triticum</taxon>
    </lineage>
</organism>
<dbReference type="Gramene" id="TraesCAD_scaffold_070555_01G000200.1">
    <property type="protein sequence ID" value="TraesCAD_scaffold_070555_01G000200.1"/>
    <property type="gene ID" value="TraesCAD_scaffold_070555_01G000200"/>
</dbReference>
<dbReference type="PANTHER" id="PTHR33450">
    <property type="entry name" value="EMB|CAB67623.1-RELATED"/>
    <property type="match status" value="1"/>
</dbReference>
<dbReference type="Gramene" id="TraesCS5D02G301300.1">
    <property type="protein sequence ID" value="TraesCS5D02G301300.1.cds1"/>
    <property type="gene ID" value="TraesCS5D02G301300"/>
</dbReference>
<dbReference type="Gramene" id="TraesCS5D03G0685200.1">
    <property type="protein sequence ID" value="TraesCS5D03G0685200.1.CDS1"/>
    <property type="gene ID" value="TraesCS5D03G0685200"/>
</dbReference>
<dbReference type="Gramene" id="TraesWEE_scaffold_083757_01G000100.1">
    <property type="protein sequence ID" value="TraesWEE_scaffold_083757_01G000100.1"/>
    <property type="gene ID" value="TraesWEE_scaffold_083757_01G000100"/>
</dbReference>
<name>A0A3B6MTC7_WHEAT</name>
<proteinExistence type="predicted"/>
<evidence type="ECO:0000313" key="1">
    <source>
        <dbReference type="EnsemblPlants" id="TraesCS5D02G301300.1.cds1"/>
    </source>
</evidence>
<reference evidence="1" key="2">
    <citation type="submission" date="2018-10" db="UniProtKB">
        <authorList>
            <consortium name="EnsemblPlants"/>
        </authorList>
    </citation>
    <scope>IDENTIFICATION</scope>
</reference>
<dbReference type="RefSeq" id="XP_044401605.1">
    <property type="nucleotide sequence ID" value="XM_044545670.1"/>
</dbReference>
<dbReference type="Gramene" id="TraesROB_scaffold_098491_01G000100.1">
    <property type="protein sequence ID" value="TraesROB_scaffold_098491_01G000100.1"/>
    <property type="gene ID" value="TraesROB_scaffold_098491_01G000100"/>
</dbReference>
<dbReference type="Proteomes" id="UP000019116">
    <property type="component" value="Chromosome 5D"/>
</dbReference>
<dbReference type="AlphaFoldDB" id="A0A3B6MTC7"/>
<evidence type="ECO:0000313" key="2">
    <source>
        <dbReference type="Proteomes" id="UP000019116"/>
    </source>
</evidence>
<protein>
    <submittedName>
        <fullName evidence="1">Uncharacterized protein</fullName>
    </submittedName>
</protein>
<sequence length="219" mass="24407">MPCLSYHRTLLVVLDRQFGHLSASKMKIGKGTELLKKVAETCRNKTSVVAARLLVLVSLRRRMATVGAFSHSIHALVAAADRENGARVDCNKALVVRTVQKTPALHGGEIVVNISHQLALFDQGNDGDGGCTDWTLHPIFNDDEHNCCYTNDCEVDDDEDDGDVLLDECDEDVDDQPSVMDVIRNNREAQGLEFSIDNEIDQAADMFITRFRKRMNQSF</sequence>
<dbReference type="PANTHER" id="PTHR33450:SF28">
    <property type="match status" value="1"/>
</dbReference>
<keyword evidence="2" id="KW-1185">Reference proteome</keyword>
<dbReference type="OMA" id="NDEYCND"/>
<dbReference type="Gramene" id="TraesPARA_EIv1.0_1833360.1">
    <property type="protein sequence ID" value="TraesPARA_EIv1.0_1833360.1.CDS1"/>
    <property type="gene ID" value="TraesPARA_EIv1.0_1833360"/>
</dbReference>
<dbReference type="EnsemblPlants" id="TraesCS5D02G301300.1">
    <property type="protein sequence ID" value="TraesCS5D02G301300.1.cds1"/>
    <property type="gene ID" value="TraesCS5D02G301300"/>
</dbReference>
<dbReference type="GeneID" id="123125140"/>
<dbReference type="OrthoDB" id="662547at2759"/>
<reference evidence="1" key="1">
    <citation type="submission" date="2018-08" db="EMBL/GenBank/DDBJ databases">
        <authorList>
            <person name="Rossello M."/>
        </authorList>
    </citation>
    <scope>NUCLEOTIDE SEQUENCE [LARGE SCALE GENOMIC DNA]</scope>
    <source>
        <strain evidence="1">cv. Chinese Spring</strain>
    </source>
</reference>
<gene>
    <name evidence="1" type="primary">LOC123125140</name>
</gene>
<accession>A0A3B6MTC7</accession>
<dbReference type="Gramene" id="TraesCLE_scaffold_085269_01G000100.1">
    <property type="protein sequence ID" value="TraesCLE_scaffold_085269_01G000100.1"/>
    <property type="gene ID" value="TraesCLE_scaffold_085269_01G000100"/>
</dbReference>